<evidence type="ECO:0000256" key="2">
    <source>
        <dbReference type="SAM" id="SignalP"/>
    </source>
</evidence>
<keyword evidence="1 2" id="KW-0732">Signal</keyword>
<dbReference type="EMBL" id="FMKA01000052">
    <property type="protein sequence ID" value="SCP99665.1"/>
    <property type="molecule type" value="Genomic_DNA"/>
</dbReference>
<dbReference type="Gene3D" id="3.40.190.170">
    <property type="entry name" value="Bacterial extracellular solute-binding protein, family 7"/>
    <property type="match status" value="1"/>
</dbReference>
<dbReference type="NCBIfam" id="NF037995">
    <property type="entry name" value="TRAP_S1"/>
    <property type="match status" value="1"/>
</dbReference>
<dbReference type="GO" id="GO:0030246">
    <property type="term" value="F:carbohydrate binding"/>
    <property type="evidence" value="ECO:0007669"/>
    <property type="project" value="TreeGrafter"/>
</dbReference>
<dbReference type="PIRSF" id="PIRSF006470">
    <property type="entry name" value="DctB"/>
    <property type="match status" value="1"/>
</dbReference>
<sequence>MKKSKKLIALALTLTLAFSMLTGCAGGNAEGEKIIVRVGHNQSTEHPIHISLVAFEEYVESELGDKYDVQVYPSELLGSQTNMVQLTQTGAINFCVASNSILETFDDVFEIFNLPYLFASPEAYHAVMDDEELTEPIYTSTGEAGFEVVTWFDAGTRNFYTKNTPVNSPADLRGLKIRVQQSPTNVKMMELLGGSAAPMGFGEVYTSLQAGIIDGAENNELALTNNGHGEVCKYYSYDMHQMIPDMLIGNIEFLEELSDEDRAVFEKGFEIANTVERENWETAVAEAKEKAETEMGVNFLYPDQEPFKEAVLPIHESTLSRNEKLQEYYDMIQEYNVEYPAQTNGEEAK</sequence>
<dbReference type="OrthoDB" id="9815946at2"/>
<dbReference type="CDD" id="cd13671">
    <property type="entry name" value="PBP2_TRAP_SBP_like_3"/>
    <property type="match status" value="1"/>
</dbReference>
<dbReference type="InterPro" id="IPR004682">
    <property type="entry name" value="TRAP_DctP"/>
</dbReference>
<accession>A0A1D3TYX2</accession>
<feature type="chain" id="PRO_5038552276" evidence="2">
    <location>
        <begin position="26"/>
        <end position="349"/>
    </location>
</feature>
<proteinExistence type="predicted"/>
<evidence type="ECO:0000313" key="3">
    <source>
        <dbReference type="EMBL" id="SCP99665.1"/>
    </source>
</evidence>
<reference evidence="3 4" key="1">
    <citation type="submission" date="2016-09" db="EMBL/GenBank/DDBJ databases">
        <authorList>
            <person name="Capua I."/>
            <person name="De Benedictis P."/>
            <person name="Joannis T."/>
            <person name="Lombin L.H."/>
            <person name="Cattoli G."/>
        </authorList>
    </citation>
    <scope>NUCLEOTIDE SEQUENCE [LARGE SCALE GENOMIC DNA]</scope>
    <source>
        <strain evidence="3 4">GluBS11</strain>
    </source>
</reference>
<protein>
    <submittedName>
        <fullName evidence="3">Tripartite ATP-independent transporter solute receptor, DctP family</fullName>
    </submittedName>
</protein>
<dbReference type="RefSeq" id="WP_091236951.1">
    <property type="nucleotide sequence ID" value="NZ_FMKA01000052.1"/>
</dbReference>
<evidence type="ECO:0000256" key="1">
    <source>
        <dbReference type="ARBA" id="ARBA00022729"/>
    </source>
</evidence>
<dbReference type="GO" id="GO:0030288">
    <property type="term" value="C:outer membrane-bounded periplasmic space"/>
    <property type="evidence" value="ECO:0007669"/>
    <property type="project" value="InterPro"/>
</dbReference>
<dbReference type="PROSITE" id="PS51257">
    <property type="entry name" value="PROKAR_LIPOPROTEIN"/>
    <property type="match status" value="1"/>
</dbReference>
<dbReference type="AlphaFoldDB" id="A0A1D3TYX2"/>
<dbReference type="InterPro" id="IPR018389">
    <property type="entry name" value="DctP_fam"/>
</dbReference>
<dbReference type="GO" id="GO:0055085">
    <property type="term" value="P:transmembrane transport"/>
    <property type="evidence" value="ECO:0007669"/>
    <property type="project" value="InterPro"/>
</dbReference>
<dbReference type="STRING" id="1619234.SAMN05421730_10524"/>
<dbReference type="Proteomes" id="UP000199315">
    <property type="component" value="Unassembled WGS sequence"/>
</dbReference>
<dbReference type="InterPro" id="IPR038404">
    <property type="entry name" value="TRAP_DctP_sf"/>
</dbReference>
<dbReference type="NCBIfam" id="TIGR00787">
    <property type="entry name" value="dctP"/>
    <property type="match status" value="1"/>
</dbReference>
<dbReference type="PANTHER" id="PTHR33376:SF2">
    <property type="entry name" value="DICARBOXYLATE-BINDING PERIPLASMIC PROTEIN"/>
    <property type="match status" value="1"/>
</dbReference>
<keyword evidence="3" id="KW-0675">Receptor</keyword>
<dbReference type="PANTHER" id="PTHR33376">
    <property type="match status" value="1"/>
</dbReference>
<feature type="signal peptide" evidence="2">
    <location>
        <begin position="1"/>
        <end position="25"/>
    </location>
</feature>
<name>A0A1D3TYX2_9FIRM</name>
<organism evidence="3 4">
    <name type="scientific">Anaerobium acetethylicum</name>
    <dbReference type="NCBI Taxonomy" id="1619234"/>
    <lineage>
        <taxon>Bacteria</taxon>
        <taxon>Bacillati</taxon>
        <taxon>Bacillota</taxon>
        <taxon>Clostridia</taxon>
        <taxon>Lachnospirales</taxon>
        <taxon>Lachnospiraceae</taxon>
        <taxon>Anaerobium</taxon>
    </lineage>
</organism>
<gene>
    <name evidence="3" type="ORF">SAMN05421730_10524</name>
</gene>
<evidence type="ECO:0000313" key="4">
    <source>
        <dbReference type="Proteomes" id="UP000199315"/>
    </source>
</evidence>
<dbReference type="Pfam" id="PF03480">
    <property type="entry name" value="DctP"/>
    <property type="match status" value="1"/>
</dbReference>
<keyword evidence="4" id="KW-1185">Reference proteome</keyword>